<dbReference type="RefSeq" id="WP_184201540.1">
    <property type="nucleotide sequence ID" value="NZ_JACHGW010000004.1"/>
</dbReference>
<protein>
    <submittedName>
        <fullName evidence="2">Uncharacterized protein</fullName>
    </submittedName>
</protein>
<accession>A0A7W9W7H1</accession>
<reference evidence="2 3" key="1">
    <citation type="submission" date="2020-08" db="EMBL/GenBank/DDBJ databases">
        <title>Genomic Encyclopedia of Type Strains, Phase IV (KMG-IV): sequencing the most valuable type-strain genomes for metagenomic binning, comparative biology and taxonomic classification.</title>
        <authorList>
            <person name="Goeker M."/>
        </authorList>
    </citation>
    <scope>NUCLEOTIDE SEQUENCE [LARGE SCALE GENOMIC DNA]</scope>
    <source>
        <strain evidence="2 3">DSM 23562</strain>
    </source>
</reference>
<evidence type="ECO:0000313" key="3">
    <source>
        <dbReference type="Proteomes" id="UP000520814"/>
    </source>
</evidence>
<proteinExistence type="predicted"/>
<dbReference type="Proteomes" id="UP000520814">
    <property type="component" value="Unassembled WGS sequence"/>
</dbReference>
<dbReference type="EMBL" id="JACHGW010000004">
    <property type="protein sequence ID" value="MBB6052459.1"/>
    <property type="molecule type" value="Genomic_DNA"/>
</dbReference>
<evidence type="ECO:0000313" key="2">
    <source>
        <dbReference type="EMBL" id="MBB6052459.1"/>
    </source>
</evidence>
<name>A0A7W9W7H1_ARMRO</name>
<keyword evidence="1" id="KW-0472">Membrane</keyword>
<keyword evidence="3" id="KW-1185">Reference proteome</keyword>
<keyword evidence="1" id="KW-0812">Transmembrane</keyword>
<dbReference type="AlphaFoldDB" id="A0A7W9W7H1"/>
<evidence type="ECO:0000256" key="1">
    <source>
        <dbReference type="SAM" id="Phobius"/>
    </source>
</evidence>
<gene>
    <name evidence="2" type="ORF">HNQ39_004280</name>
</gene>
<organism evidence="2 3">
    <name type="scientific">Armatimonas rosea</name>
    <dbReference type="NCBI Taxonomy" id="685828"/>
    <lineage>
        <taxon>Bacteria</taxon>
        <taxon>Bacillati</taxon>
        <taxon>Armatimonadota</taxon>
        <taxon>Armatimonadia</taxon>
        <taxon>Armatimonadales</taxon>
        <taxon>Armatimonadaceae</taxon>
        <taxon>Armatimonas</taxon>
    </lineage>
</organism>
<keyword evidence="1" id="KW-1133">Transmembrane helix</keyword>
<comment type="caution">
    <text evidence="2">The sequence shown here is derived from an EMBL/GenBank/DDBJ whole genome shotgun (WGS) entry which is preliminary data.</text>
</comment>
<feature type="transmembrane region" description="Helical" evidence="1">
    <location>
        <begin position="12"/>
        <end position="33"/>
    </location>
</feature>
<feature type="transmembrane region" description="Helical" evidence="1">
    <location>
        <begin position="87"/>
        <end position="107"/>
    </location>
</feature>
<feature type="transmembrane region" description="Helical" evidence="1">
    <location>
        <begin position="39"/>
        <end position="57"/>
    </location>
</feature>
<sequence>MSLQEQEPKDDVQPFGVTLIAALTAMIPLVILLRGAANTLSIVGALVGVTAGVGMFLQRAWGRWLTIAYYLTSIVMAIAQAQGSPVVFPIVILPIAIIGYLFLPGVARSFSAKKQS</sequence>